<dbReference type="GO" id="GO:0030906">
    <property type="term" value="C:retromer, cargo-selective complex"/>
    <property type="evidence" value="ECO:0007669"/>
    <property type="project" value="InterPro"/>
</dbReference>
<proteinExistence type="inferred from homology"/>
<name>A0A168N608_ABSGL</name>
<dbReference type="InterPro" id="IPR042491">
    <property type="entry name" value="Vps35_C"/>
</dbReference>
<dbReference type="FunCoup" id="A0A168N608">
    <property type="interactions" value="1152"/>
</dbReference>
<protein>
    <recommendedName>
        <fullName evidence="6">Vacuolar protein sorting-associated protein 35</fullName>
    </recommendedName>
</protein>
<organism evidence="8">
    <name type="scientific">Absidia glauca</name>
    <name type="common">Pin mould</name>
    <dbReference type="NCBI Taxonomy" id="4829"/>
    <lineage>
        <taxon>Eukaryota</taxon>
        <taxon>Fungi</taxon>
        <taxon>Fungi incertae sedis</taxon>
        <taxon>Mucoromycota</taxon>
        <taxon>Mucoromycotina</taxon>
        <taxon>Mucoromycetes</taxon>
        <taxon>Mucorales</taxon>
        <taxon>Cunninghamellaceae</taxon>
        <taxon>Absidia</taxon>
    </lineage>
</organism>
<dbReference type="OrthoDB" id="10258141at2759"/>
<dbReference type="Gene3D" id="1.25.40.660">
    <property type="entry name" value="Vacuolar protein sorting-associated protein 35, helical subcomplex Vps35-C"/>
    <property type="match status" value="1"/>
</dbReference>
<keyword evidence="9" id="KW-1185">Reference proteome</keyword>
<comment type="similarity">
    <text evidence="2 6">Belongs to the VPS35 family.</text>
</comment>
<dbReference type="EMBL" id="LT553030">
    <property type="protein sequence ID" value="SAL99889.1"/>
    <property type="molecule type" value="Genomic_DNA"/>
</dbReference>
<comment type="subcellular location">
    <subcellularLocation>
        <location evidence="1">Membrane</location>
        <topology evidence="1">Peripheral membrane protein</topology>
    </subcellularLocation>
</comment>
<dbReference type="InterPro" id="IPR005378">
    <property type="entry name" value="Vps35"/>
</dbReference>
<keyword evidence="5" id="KW-0472">Membrane</keyword>
<dbReference type="PANTHER" id="PTHR11099:SF0">
    <property type="entry name" value="VACUOLAR PROTEIN SORTING-ASSOCIATED PROTEIN 35"/>
    <property type="match status" value="1"/>
</dbReference>
<evidence type="ECO:0000256" key="7">
    <source>
        <dbReference type="SAM" id="MobiDB-lite"/>
    </source>
</evidence>
<evidence type="ECO:0000313" key="9">
    <source>
        <dbReference type="Proteomes" id="UP000078561"/>
    </source>
</evidence>
<keyword evidence="4 6" id="KW-0653">Protein transport</keyword>
<comment type="function">
    <text evidence="6">Plays a role in vesicular protein sorting.</text>
</comment>
<dbReference type="STRING" id="4829.A0A168N608"/>
<dbReference type="FunFam" id="1.25.40.660:FF:000002">
    <property type="entry name" value="Vacuolar protein sorting-associated protein 35"/>
    <property type="match status" value="1"/>
</dbReference>
<evidence type="ECO:0000256" key="4">
    <source>
        <dbReference type="ARBA" id="ARBA00022927"/>
    </source>
</evidence>
<sequence length="930" mass="105380">MANLMNSPAPMEDQAKLLDEVLNVVRIQAHQMNNCLENNKLMDGLKHCSNMLAELRTSALTPKTYYELYMAVFDALRHLTIYLTEAHQSGRHHLADLYELVQYAGNIVPRLYLMITVGSAYMGMPDAPVREIMRDMMEMTRGVQHPIRGLFLRHYLSGMTRDHLPDGEGSGPEGNVRESIEFILTNFTEMNKLWVRLQHQGHSRDREKREAERQELKILVGTNLVRLSQLEDVDLSMYQTNILPGVLDQVVSCRDVIAQEYLMEVITQVFPDEFHLRTLQPFLSATAQLHPKVNVKQIIISLIDRLAAYAAREAEGDEEEDVSSPDTNLKEQDEKSPVAASSDDADKPDEEPQADADTTAAPEEDEQEEATKTEAINGEETGTTDVNEKEDATTSNDAKDDTPEQTQQQPATVKKVRGIPQDVELFVVFWGQIVELVKARPDLGIQDLMALLVSLVNLSLSCYPEKLDYVDQILAYAKDKMTEFSDSPDLHSKVTEGNLLRFLQAPISQYASVLTLLSLANYQSLLSMQPYSTRRAIAHSVVDSIRRNETIIETPEDVHGVLDLCDVLLRDQKDAPMAPGYNNGRGRNNKFSTMDQEDFKEEQGWIARIVHLFQSKDEDTQFLLLSAARKQFGDGGERIQYTFPPLIVSAVKLARRYKIQQEQDEIWEKKTSTLFRFIHQVISTLNNKCDCTDICLNLFLMAGQSADEIGFEEIAYEFFVEAFSIYEEAISESKAQYQAITCIIGALQQTRVFSADNYDTLITKAALHSAKLLKKPDQCRALYLASHLWWNGAEEEEGRVVMKEGKRALECLQKALKIADSCMDAVTNVELFVEILNQYIYYFDKGNEAVTVKYLNGLIDLIHTNLNNMDDPDQHPPTANSSSLVQHDVSLADHVRRHFRATLLHLQERKNSETVSEWGAKYSEVDLGDF</sequence>
<accession>A0A168N608</accession>
<keyword evidence="3 6" id="KW-0813">Transport</keyword>
<reference evidence="8" key="1">
    <citation type="submission" date="2016-04" db="EMBL/GenBank/DDBJ databases">
        <authorList>
            <person name="Evans L.H."/>
            <person name="Alamgir A."/>
            <person name="Owens N."/>
            <person name="Weber N.D."/>
            <person name="Virtaneva K."/>
            <person name="Barbian K."/>
            <person name="Babar A."/>
            <person name="Rosenke K."/>
        </authorList>
    </citation>
    <scope>NUCLEOTIDE SEQUENCE [LARGE SCALE GENOMIC DNA]</scope>
    <source>
        <strain evidence="8">CBS 101.48</strain>
    </source>
</reference>
<gene>
    <name evidence="8" type="primary">ABSGL_05543.1 scaffold 7169</name>
</gene>
<dbReference type="GO" id="GO:0005829">
    <property type="term" value="C:cytosol"/>
    <property type="evidence" value="ECO:0007669"/>
    <property type="project" value="GOC"/>
</dbReference>
<evidence type="ECO:0000256" key="3">
    <source>
        <dbReference type="ARBA" id="ARBA00022448"/>
    </source>
</evidence>
<evidence type="ECO:0000256" key="6">
    <source>
        <dbReference type="PIRNR" id="PIRNR009375"/>
    </source>
</evidence>
<dbReference type="PANTHER" id="PTHR11099">
    <property type="entry name" value="VACUOLAR SORTING PROTEIN 35"/>
    <property type="match status" value="1"/>
</dbReference>
<evidence type="ECO:0000256" key="1">
    <source>
        <dbReference type="ARBA" id="ARBA00004170"/>
    </source>
</evidence>
<dbReference type="PIRSF" id="PIRSF009375">
    <property type="entry name" value="Retromer_Vps35"/>
    <property type="match status" value="1"/>
</dbReference>
<dbReference type="AlphaFoldDB" id="A0A168N608"/>
<dbReference type="InParanoid" id="A0A168N608"/>
<dbReference type="GO" id="GO:0006886">
    <property type="term" value="P:intracellular protein transport"/>
    <property type="evidence" value="ECO:0007669"/>
    <property type="project" value="TreeGrafter"/>
</dbReference>
<dbReference type="GO" id="GO:0042147">
    <property type="term" value="P:retrograde transport, endosome to Golgi"/>
    <property type="evidence" value="ECO:0007669"/>
    <property type="project" value="InterPro"/>
</dbReference>
<dbReference type="Pfam" id="PF03635">
    <property type="entry name" value="Vps35"/>
    <property type="match status" value="1"/>
</dbReference>
<evidence type="ECO:0000256" key="2">
    <source>
        <dbReference type="ARBA" id="ARBA00006536"/>
    </source>
</evidence>
<dbReference type="OMA" id="YIRSREY"/>
<evidence type="ECO:0000313" key="8">
    <source>
        <dbReference type="EMBL" id="SAL99889.1"/>
    </source>
</evidence>
<evidence type="ECO:0000256" key="5">
    <source>
        <dbReference type="ARBA" id="ARBA00023136"/>
    </source>
</evidence>
<feature type="region of interest" description="Disordered" evidence="7">
    <location>
        <begin position="313"/>
        <end position="415"/>
    </location>
</feature>
<dbReference type="GO" id="GO:0005770">
    <property type="term" value="C:late endosome"/>
    <property type="evidence" value="ECO:0007669"/>
    <property type="project" value="TreeGrafter"/>
</dbReference>
<dbReference type="Proteomes" id="UP000078561">
    <property type="component" value="Unassembled WGS sequence"/>
</dbReference>
<feature type="compositionally biased region" description="Basic and acidic residues" evidence="7">
    <location>
        <begin position="386"/>
        <end position="402"/>
    </location>
</feature>